<gene>
    <name evidence="1" type="ORF">QAD02_005048</name>
</gene>
<comment type="caution">
    <text evidence="1">The sequence shown here is derived from an EMBL/GenBank/DDBJ whole genome shotgun (WGS) entry which is preliminary data.</text>
</comment>
<proteinExistence type="predicted"/>
<keyword evidence="2" id="KW-1185">Reference proteome</keyword>
<reference evidence="1" key="1">
    <citation type="submission" date="2023-04" db="EMBL/GenBank/DDBJ databases">
        <title>A chromosome-level genome assembly of the parasitoid wasp Eretmocerus hayati.</title>
        <authorList>
            <person name="Zhong Y."/>
            <person name="Liu S."/>
            <person name="Liu Y."/>
        </authorList>
    </citation>
    <scope>NUCLEOTIDE SEQUENCE</scope>
    <source>
        <strain evidence="1">ZJU_SS_LIU_2023</strain>
    </source>
</reference>
<accession>A0ACC2NSD6</accession>
<evidence type="ECO:0000313" key="2">
    <source>
        <dbReference type="Proteomes" id="UP001239111"/>
    </source>
</evidence>
<sequence length="993" mass="112387">MGANLYDEVSGEKPDPKRIYASRKIKKRKVGVKRKSDGQPAAPEVVPPSVQDGPIGSLNANNDPAPNVDGGAVTSLPSVEPKATPDQSNGQISAATSVAGVDSGYEENTFVEKYDDDEHSANHANKIDHEHDDNIIGGDEENKIDDSSAACSVSLNHESSEYQVRNEPLEAQSDNVPQWMESSNRLCEPTLVHGGETANHGIAVVEGLREGEIGMIDENESTIAQYNATMERTASVRESVAEDDVTESVIGEHNYADTSHLRESEGCRQIVRMKYVFQCMKRAYLGHLSKSEPCAYENWDYLNERTIFRGLLARFQFRCSKCEYSTFVWSDAMDDTEVMNVNEGAILAVLSAGFGHYQAEKFLGGIDVHFMCDRTFTKTLKKVQNDIQRTFNESCKTAARKEWEIANAKGNVTQNGKAIIQVTADESWLTRSYGLNFKSLCGMAVIVGVATGEVLAIGTKNKYCAVCLRAERDKVDKKPHECTRTWGTYESSSAMEACIVIECCDRSADNLNLIFGEFVIDGDGELQKLLKEYRGYTDNGIKEIKFVICINHILRNFCKRLQRISITTQKRNEEKVDGYYTVRNKIEASSRGMRKAVEAAIELRRAEPVSDDVKEELLAGDLRNIPNHIFGDHSKCREHKLTCVTDVEDEKNQSLMNVLRKTKLHDPLVNSFEILVSHTRSLLVKQTTNSSEDFHSVIAALENSKRVLHPGIQYPLRCELSAVQYNSKAVLTRIHRNKNKIIPAVMSRLERRRKMKCQYNKQARREKRWRPLVKKYKSSKKHYGVNCQKADMTNLEFEKAKAELIAKLKENQANRFQFERDTVLQRESDKWRDIHKKTLSASHFETAAKWDPVTRCANRVKLILFPDQDTIERDAAVKYGRDQEQLAKAKLKEEYGESMQECGAFVHEKHEFLICSPDATINDDGIMEIKCPYSAANMKAEDAIIQDNNVRKWFINGDTTKMNKDHRVYHQIIGQIEVANKSYYRGEADKILE</sequence>
<dbReference type="Proteomes" id="UP001239111">
    <property type="component" value="Chromosome 3"/>
</dbReference>
<organism evidence="1 2">
    <name type="scientific">Eretmocerus hayati</name>
    <dbReference type="NCBI Taxonomy" id="131215"/>
    <lineage>
        <taxon>Eukaryota</taxon>
        <taxon>Metazoa</taxon>
        <taxon>Ecdysozoa</taxon>
        <taxon>Arthropoda</taxon>
        <taxon>Hexapoda</taxon>
        <taxon>Insecta</taxon>
        <taxon>Pterygota</taxon>
        <taxon>Neoptera</taxon>
        <taxon>Endopterygota</taxon>
        <taxon>Hymenoptera</taxon>
        <taxon>Apocrita</taxon>
        <taxon>Proctotrupomorpha</taxon>
        <taxon>Chalcidoidea</taxon>
        <taxon>Aphelinidae</taxon>
        <taxon>Aphelininae</taxon>
        <taxon>Eretmocerus</taxon>
    </lineage>
</organism>
<name>A0ACC2NSD6_9HYME</name>
<dbReference type="EMBL" id="CM056743">
    <property type="protein sequence ID" value="KAJ8673786.1"/>
    <property type="molecule type" value="Genomic_DNA"/>
</dbReference>
<evidence type="ECO:0000313" key="1">
    <source>
        <dbReference type="EMBL" id="KAJ8673786.1"/>
    </source>
</evidence>
<protein>
    <submittedName>
        <fullName evidence="1">Uncharacterized protein</fullName>
    </submittedName>
</protein>